<feature type="chain" id="PRO_5038654541" evidence="1">
    <location>
        <begin position="23"/>
        <end position="242"/>
    </location>
</feature>
<dbReference type="InterPro" id="IPR026954">
    <property type="entry name" value="PknH-like_Extracell"/>
</dbReference>
<feature type="domain" description="PknH-like extracellular" evidence="2">
    <location>
        <begin position="36"/>
        <end position="238"/>
    </location>
</feature>
<protein>
    <submittedName>
        <fullName evidence="3">Sensor domain-containing protein</fullName>
    </submittedName>
</protein>
<evidence type="ECO:0000313" key="3">
    <source>
        <dbReference type="EMBL" id="SOX55058.1"/>
    </source>
</evidence>
<organism evidence="3 4">
    <name type="scientific">Mycobacterium ahvazicum</name>
    <dbReference type="NCBI Taxonomy" id="1964395"/>
    <lineage>
        <taxon>Bacteria</taxon>
        <taxon>Bacillati</taxon>
        <taxon>Actinomycetota</taxon>
        <taxon>Actinomycetes</taxon>
        <taxon>Mycobacteriales</taxon>
        <taxon>Mycobacteriaceae</taxon>
        <taxon>Mycobacterium</taxon>
        <taxon>Mycobacterium simiae complex</taxon>
    </lineage>
</organism>
<dbReference type="InterPro" id="IPR038232">
    <property type="entry name" value="PknH-like_Extracell_sf"/>
</dbReference>
<accession>A0A2K4YE72</accession>
<keyword evidence="1" id="KW-0732">Signal</keyword>
<dbReference type="Proteomes" id="UP000236318">
    <property type="component" value="Unassembled WGS sequence"/>
</dbReference>
<evidence type="ECO:0000313" key="4">
    <source>
        <dbReference type="Proteomes" id="UP000236318"/>
    </source>
</evidence>
<gene>
    <name evidence="3" type="ORF">MAAFP003_3740</name>
</gene>
<sequence length="242" mass="25351">MSYRWCSVAPLIAVLLATGCTSTIGGKAVPAPAPPLLRLLLDGATLSKLLDQPFQRAPYLPPSYGGSEKLGTAWEDSRPAECIGVRFMMQKMAYASVPVKGVADEIWANDGHSVRVDDVDEGVVSFPSAKDAAAAFATLSAQWQGCDGATLTTSDRTFPTAAISDVRVADSVVAASILMNPHAQSILAGIPIARALGVRGNYVFEVAVRFYGVDNPGAQGTADPKTSAVDIAHAMMDRLALS</sequence>
<feature type="signal peptide" evidence="1">
    <location>
        <begin position="1"/>
        <end position="22"/>
    </location>
</feature>
<dbReference type="Gene3D" id="3.40.1000.70">
    <property type="entry name" value="PknH-like extracellular domain"/>
    <property type="match status" value="1"/>
</dbReference>
<dbReference type="OrthoDB" id="4736430at2"/>
<dbReference type="PROSITE" id="PS51257">
    <property type="entry name" value="PROKAR_LIPOPROTEIN"/>
    <property type="match status" value="1"/>
</dbReference>
<evidence type="ECO:0000259" key="2">
    <source>
        <dbReference type="Pfam" id="PF14032"/>
    </source>
</evidence>
<reference evidence="3" key="1">
    <citation type="submission" date="2018-01" db="EMBL/GenBank/DDBJ databases">
        <authorList>
            <consortium name="Urmite Genomes"/>
        </authorList>
    </citation>
    <scope>NUCLEOTIDE SEQUENCE [LARGE SCALE GENOMIC DNA]</scope>
    <source>
        <strain evidence="3">AFP003</strain>
    </source>
</reference>
<evidence type="ECO:0000256" key="1">
    <source>
        <dbReference type="SAM" id="SignalP"/>
    </source>
</evidence>
<dbReference type="Pfam" id="PF14032">
    <property type="entry name" value="PknH_C"/>
    <property type="match status" value="1"/>
</dbReference>
<dbReference type="RefSeq" id="WP_096289216.1">
    <property type="nucleotide sequence ID" value="NZ_FXEG02000003.1"/>
</dbReference>
<comment type="caution">
    <text evidence="3">The sequence shown here is derived from an EMBL/GenBank/DDBJ whole genome shotgun (WGS) entry which is preliminary data.</text>
</comment>
<dbReference type="EMBL" id="FXEG02000003">
    <property type="protein sequence ID" value="SOX55058.1"/>
    <property type="molecule type" value="Genomic_DNA"/>
</dbReference>
<keyword evidence="4" id="KW-1185">Reference proteome</keyword>
<dbReference type="AlphaFoldDB" id="A0A2K4YE72"/>
<name>A0A2K4YE72_9MYCO</name>
<proteinExistence type="predicted"/>